<sequence>QDLGISSFKERVKLLEDKDKGSAELSRDDAPIKGRSMEIREEAGVKKSTERGSNDTEEMVNVLTSIDAVNILTSRVQAINVPPVAEVFTVGVPTGSGLVPSVSAIFNTASVVTPYSRRPREISAKDKGKDKMVESDTPKKKKPQEPIDVQMAREMEEEIAR</sequence>
<evidence type="ECO:0000256" key="1">
    <source>
        <dbReference type="SAM" id="MobiDB-lite"/>
    </source>
</evidence>
<protein>
    <submittedName>
        <fullName evidence="2">Uncharacterized protein</fullName>
    </submittedName>
</protein>
<feature type="compositionally biased region" description="Basic and acidic residues" evidence="1">
    <location>
        <begin position="118"/>
        <end position="138"/>
    </location>
</feature>
<feature type="compositionally biased region" description="Basic and acidic residues" evidence="1">
    <location>
        <begin position="19"/>
        <end position="54"/>
    </location>
</feature>
<reference evidence="2" key="1">
    <citation type="journal article" date="2019" name="Sci. Rep.">
        <title>Draft genome of Tanacetum cinerariifolium, the natural source of mosquito coil.</title>
        <authorList>
            <person name="Yamashiro T."/>
            <person name="Shiraishi A."/>
            <person name="Satake H."/>
            <person name="Nakayama K."/>
        </authorList>
    </citation>
    <scope>NUCLEOTIDE SEQUENCE</scope>
</reference>
<dbReference type="AlphaFoldDB" id="A0A699VX66"/>
<organism evidence="2">
    <name type="scientific">Tanacetum cinerariifolium</name>
    <name type="common">Dalmatian daisy</name>
    <name type="synonym">Chrysanthemum cinerariifolium</name>
    <dbReference type="NCBI Taxonomy" id="118510"/>
    <lineage>
        <taxon>Eukaryota</taxon>
        <taxon>Viridiplantae</taxon>
        <taxon>Streptophyta</taxon>
        <taxon>Embryophyta</taxon>
        <taxon>Tracheophyta</taxon>
        <taxon>Spermatophyta</taxon>
        <taxon>Magnoliopsida</taxon>
        <taxon>eudicotyledons</taxon>
        <taxon>Gunneridae</taxon>
        <taxon>Pentapetalae</taxon>
        <taxon>asterids</taxon>
        <taxon>campanulids</taxon>
        <taxon>Asterales</taxon>
        <taxon>Asteraceae</taxon>
        <taxon>Asteroideae</taxon>
        <taxon>Anthemideae</taxon>
        <taxon>Anthemidinae</taxon>
        <taxon>Tanacetum</taxon>
    </lineage>
</organism>
<comment type="caution">
    <text evidence="2">The sequence shown here is derived from an EMBL/GenBank/DDBJ whole genome shotgun (WGS) entry which is preliminary data.</text>
</comment>
<evidence type="ECO:0000313" key="2">
    <source>
        <dbReference type="EMBL" id="GFD37531.1"/>
    </source>
</evidence>
<feature type="region of interest" description="Disordered" evidence="1">
    <location>
        <begin position="116"/>
        <end position="161"/>
    </location>
</feature>
<name>A0A699VX66_TANCI</name>
<feature type="non-terminal residue" evidence="2">
    <location>
        <position position="161"/>
    </location>
</feature>
<feature type="compositionally biased region" description="Basic and acidic residues" evidence="1">
    <location>
        <begin position="151"/>
        <end position="161"/>
    </location>
</feature>
<feature type="region of interest" description="Disordered" evidence="1">
    <location>
        <begin position="19"/>
        <end position="56"/>
    </location>
</feature>
<gene>
    <name evidence="2" type="ORF">Tci_909500</name>
</gene>
<feature type="non-terminal residue" evidence="2">
    <location>
        <position position="1"/>
    </location>
</feature>
<dbReference type="EMBL" id="BKCJ011487245">
    <property type="protein sequence ID" value="GFD37531.1"/>
    <property type="molecule type" value="Genomic_DNA"/>
</dbReference>
<proteinExistence type="predicted"/>
<accession>A0A699VX66</accession>